<name>A0A151Z7F5_TIELA</name>
<dbReference type="InterPro" id="IPR051104">
    <property type="entry name" value="FAD_monoxygenase"/>
</dbReference>
<dbReference type="Pfam" id="PF01494">
    <property type="entry name" value="FAD_binding_3"/>
    <property type="match status" value="1"/>
</dbReference>
<dbReference type="Gene3D" id="3.30.9.10">
    <property type="entry name" value="D-Amino Acid Oxidase, subunit A, domain 2"/>
    <property type="match status" value="1"/>
</dbReference>
<evidence type="ECO:0000313" key="8">
    <source>
        <dbReference type="Proteomes" id="UP000076078"/>
    </source>
</evidence>
<dbReference type="SUPFAM" id="SSF51905">
    <property type="entry name" value="FAD/NAD(P)-binding domain"/>
    <property type="match status" value="1"/>
</dbReference>
<dbReference type="SUPFAM" id="SSF53474">
    <property type="entry name" value="alpha/beta-Hydrolases"/>
    <property type="match status" value="2"/>
</dbReference>
<sequence>MISSSFLIRYEKTIIQRIRAYSSNNNVSFIKDKKILINGSDVSGLSLALFLKKKGVSCEVVESNKATLGNQSGIILNRNSLQLYRETLGETLYEKLQSHSIPLSGNVISAIDGEIYKFQDYLSDKKSVENVETLPLSMNEHSLKQLLLEECEKVVRGEGIVKMLKGFKLKSLQQSNDKPQQQVHVTFSNNSSLNIAYDLVIGSIAQRQDTLDQVREFLIDSGKVPLVDKYIKSSEIGSNIVSFSTVVPKTSTYPPIITTQSNYDCRLVSFLMPDNQISLRGSFRLPKQTLSKESDSKSLIFQQFNLFEDLNAHNIISFSDASHSDMIKLREYQPKSMENYYNGNICVIGDSADAFTLDTIYDTSVGIEDAKDLSECLLNVNNGTTISEKLMKYNESRKNRVDRKLKSFLNDEFSIFYLGNWKLSVFVKKRGFCLTLFTVIVLVLLSISIYGFRMNRDKFKLSNPDLSYTRQFNNATSHFPIINNRKLHIRCYQNEFNRSGNSKTVLFEAGIPFYSTVWGNVLVEMLNNSMVQNDIKQYCVYDRYGYGWSDFKDTQTSALDMVVDLKGYLTQLNITSNLVLVGWSYGGILSQMFSVTYPSMVDGLVLVDTMDVEDLQDSFLQSMIKTGVHSFSILKYLLVTGIVSLPLNYPLESGYMGEGIQLPSSLKISNNIFYSSYPTIETSIQELSVITESLNQLNHTMVKYQLSNQGSSQYLGSLPLVVLTAGQNGTPDWIQRQTIIASFSSSSIHIINNQTNHFVPLNAANSIVNSIQLCIALSTSK</sequence>
<dbReference type="EMBL" id="LODT01000037">
    <property type="protein sequence ID" value="KYQ89896.1"/>
    <property type="molecule type" value="Genomic_DNA"/>
</dbReference>
<evidence type="ECO:0000259" key="5">
    <source>
        <dbReference type="Pfam" id="PF00561"/>
    </source>
</evidence>
<keyword evidence="2" id="KW-0274">FAD</keyword>
<dbReference type="AlphaFoldDB" id="A0A151Z7F5"/>
<accession>A0A151Z7F5</accession>
<evidence type="ECO:0000256" key="3">
    <source>
        <dbReference type="ARBA" id="ARBA00023002"/>
    </source>
</evidence>
<keyword evidence="4" id="KW-0812">Transmembrane</keyword>
<dbReference type="InterPro" id="IPR002938">
    <property type="entry name" value="FAD-bd"/>
</dbReference>
<feature type="transmembrane region" description="Helical" evidence="4">
    <location>
        <begin position="434"/>
        <end position="452"/>
    </location>
</feature>
<keyword evidence="4" id="KW-0472">Membrane</keyword>
<dbReference type="OrthoDB" id="294702at2759"/>
<dbReference type="InterPro" id="IPR036188">
    <property type="entry name" value="FAD/NAD-bd_sf"/>
</dbReference>
<protein>
    <recommendedName>
        <fullName evidence="9">AB hydrolase-1 domain-containing protein</fullName>
    </recommendedName>
</protein>
<evidence type="ECO:0000259" key="6">
    <source>
        <dbReference type="Pfam" id="PF01494"/>
    </source>
</evidence>
<proteinExistence type="predicted"/>
<dbReference type="Gene3D" id="3.50.50.60">
    <property type="entry name" value="FAD/NAD(P)-binding domain"/>
    <property type="match status" value="2"/>
</dbReference>
<dbReference type="Gene3D" id="3.40.50.1820">
    <property type="entry name" value="alpha/beta hydrolase"/>
    <property type="match status" value="1"/>
</dbReference>
<dbReference type="GO" id="GO:0016491">
    <property type="term" value="F:oxidoreductase activity"/>
    <property type="evidence" value="ECO:0007669"/>
    <property type="project" value="UniProtKB-KW"/>
</dbReference>
<evidence type="ECO:0000313" key="7">
    <source>
        <dbReference type="EMBL" id="KYQ89896.1"/>
    </source>
</evidence>
<organism evidence="7 8">
    <name type="scientific">Tieghemostelium lacteum</name>
    <name type="common">Slime mold</name>
    <name type="synonym">Dictyostelium lacteum</name>
    <dbReference type="NCBI Taxonomy" id="361077"/>
    <lineage>
        <taxon>Eukaryota</taxon>
        <taxon>Amoebozoa</taxon>
        <taxon>Evosea</taxon>
        <taxon>Eumycetozoa</taxon>
        <taxon>Dictyostelia</taxon>
        <taxon>Dictyosteliales</taxon>
        <taxon>Raperosteliaceae</taxon>
        <taxon>Tieghemostelium</taxon>
    </lineage>
</organism>
<dbReference type="Pfam" id="PF00561">
    <property type="entry name" value="Abhydrolase_1"/>
    <property type="match status" value="1"/>
</dbReference>
<evidence type="ECO:0000256" key="2">
    <source>
        <dbReference type="ARBA" id="ARBA00022827"/>
    </source>
</evidence>
<dbReference type="Proteomes" id="UP000076078">
    <property type="component" value="Unassembled WGS sequence"/>
</dbReference>
<evidence type="ECO:0000256" key="1">
    <source>
        <dbReference type="ARBA" id="ARBA00022630"/>
    </source>
</evidence>
<dbReference type="GO" id="GO:0071949">
    <property type="term" value="F:FAD binding"/>
    <property type="evidence" value="ECO:0007669"/>
    <property type="project" value="InterPro"/>
</dbReference>
<keyword evidence="4" id="KW-1133">Transmembrane helix</keyword>
<reference evidence="7 8" key="1">
    <citation type="submission" date="2015-12" db="EMBL/GenBank/DDBJ databases">
        <title>Dictyostelia acquired genes for synthesis and detection of signals that induce cell-type specialization by lateral gene transfer from prokaryotes.</title>
        <authorList>
            <person name="Gloeckner G."/>
            <person name="Schaap P."/>
        </authorList>
    </citation>
    <scope>NUCLEOTIDE SEQUENCE [LARGE SCALE GENOMIC DNA]</scope>
    <source>
        <strain evidence="7 8">TK</strain>
    </source>
</reference>
<dbReference type="GO" id="GO:0044550">
    <property type="term" value="P:secondary metabolite biosynthetic process"/>
    <property type="evidence" value="ECO:0007669"/>
    <property type="project" value="TreeGrafter"/>
</dbReference>
<keyword evidence="3" id="KW-0560">Oxidoreductase</keyword>
<comment type="caution">
    <text evidence="7">The sequence shown here is derived from an EMBL/GenBank/DDBJ whole genome shotgun (WGS) entry which is preliminary data.</text>
</comment>
<dbReference type="InterPro" id="IPR000073">
    <property type="entry name" value="AB_hydrolase_1"/>
</dbReference>
<feature type="domain" description="FAD-binding" evidence="6">
    <location>
        <begin position="34"/>
        <end position="87"/>
    </location>
</feature>
<dbReference type="STRING" id="361077.A0A151Z7F5"/>
<dbReference type="PANTHER" id="PTHR46720:SF3">
    <property type="entry name" value="FAD-BINDING DOMAIN-CONTAINING PROTEIN-RELATED"/>
    <property type="match status" value="1"/>
</dbReference>
<gene>
    <name evidence="7" type="ORF">DLAC_08459</name>
</gene>
<evidence type="ECO:0008006" key="9">
    <source>
        <dbReference type="Google" id="ProtNLM"/>
    </source>
</evidence>
<feature type="domain" description="AB hydrolase-1" evidence="5">
    <location>
        <begin position="504"/>
        <end position="617"/>
    </location>
</feature>
<dbReference type="InterPro" id="IPR029058">
    <property type="entry name" value="AB_hydrolase_fold"/>
</dbReference>
<dbReference type="PANTHER" id="PTHR46720">
    <property type="entry name" value="HYDROXYLASE, PUTATIVE (AFU_ORTHOLOGUE AFUA_3G01460)-RELATED"/>
    <property type="match status" value="1"/>
</dbReference>
<keyword evidence="1" id="KW-0285">Flavoprotein</keyword>
<evidence type="ECO:0000256" key="4">
    <source>
        <dbReference type="SAM" id="Phobius"/>
    </source>
</evidence>
<keyword evidence="8" id="KW-1185">Reference proteome</keyword>
<dbReference type="InParanoid" id="A0A151Z7F5"/>